<keyword evidence="3" id="KW-1185">Reference proteome</keyword>
<name>A0A518H261_9BACT</name>
<dbReference type="Proteomes" id="UP000317835">
    <property type="component" value="Chromosome"/>
</dbReference>
<reference evidence="2 3" key="1">
    <citation type="submission" date="2019-02" db="EMBL/GenBank/DDBJ databases">
        <title>Deep-cultivation of Planctomycetes and their phenomic and genomic characterization uncovers novel biology.</title>
        <authorList>
            <person name="Wiegand S."/>
            <person name="Jogler M."/>
            <person name="Boedeker C."/>
            <person name="Pinto D."/>
            <person name="Vollmers J."/>
            <person name="Rivas-Marin E."/>
            <person name="Kohn T."/>
            <person name="Peeters S.H."/>
            <person name="Heuer A."/>
            <person name="Rast P."/>
            <person name="Oberbeckmann S."/>
            <person name="Bunk B."/>
            <person name="Jeske O."/>
            <person name="Meyerdierks A."/>
            <person name="Storesund J.E."/>
            <person name="Kallscheuer N."/>
            <person name="Luecker S."/>
            <person name="Lage O.M."/>
            <person name="Pohl T."/>
            <person name="Merkel B.J."/>
            <person name="Hornburger P."/>
            <person name="Mueller R.-W."/>
            <person name="Bruemmer F."/>
            <person name="Labrenz M."/>
            <person name="Spormann A.M."/>
            <person name="Op den Camp H."/>
            <person name="Overmann J."/>
            <person name="Amann R."/>
            <person name="Jetten M.S.M."/>
            <person name="Mascher T."/>
            <person name="Medema M.H."/>
            <person name="Devos D.P."/>
            <person name="Kaster A.-K."/>
            <person name="Ovreas L."/>
            <person name="Rohde M."/>
            <person name="Galperin M.Y."/>
            <person name="Jogler C."/>
        </authorList>
    </citation>
    <scope>NUCLEOTIDE SEQUENCE [LARGE SCALE GENOMIC DNA]</scope>
    <source>
        <strain evidence="2 3">ElP</strain>
    </source>
</reference>
<protein>
    <submittedName>
        <fullName evidence="2">Uncharacterized protein</fullName>
    </submittedName>
</protein>
<keyword evidence="1" id="KW-1133">Transmembrane helix</keyword>
<evidence type="ECO:0000313" key="2">
    <source>
        <dbReference type="EMBL" id="QDV34932.1"/>
    </source>
</evidence>
<dbReference type="RefSeq" id="WP_197446970.1">
    <property type="nucleotide sequence ID" value="NZ_CP036426.1"/>
</dbReference>
<evidence type="ECO:0000313" key="3">
    <source>
        <dbReference type="Proteomes" id="UP000317835"/>
    </source>
</evidence>
<evidence type="ECO:0000256" key="1">
    <source>
        <dbReference type="SAM" id="Phobius"/>
    </source>
</evidence>
<dbReference type="AlphaFoldDB" id="A0A518H261"/>
<organism evidence="2 3">
    <name type="scientific">Tautonia plasticadhaerens</name>
    <dbReference type="NCBI Taxonomy" id="2527974"/>
    <lineage>
        <taxon>Bacteria</taxon>
        <taxon>Pseudomonadati</taxon>
        <taxon>Planctomycetota</taxon>
        <taxon>Planctomycetia</taxon>
        <taxon>Isosphaerales</taxon>
        <taxon>Isosphaeraceae</taxon>
        <taxon>Tautonia</taxon>
    </lineage>
</organism>
<proteinExistence type="predicted"/>
<keyword evidence="1" id="KW-0812">Transmembrane</keyword>
<keyword evidence="1" id="KW-0472">Membrane</keyword>
<feature type="transmembrane region" description="Helical" evidence="1">
    <location>
        <begin position="21"/>
        <end position="46"/>
    </location>
</feature>
<sequence length="51" mass="5625">MQKSHLTLVVNRLPRAEQLPLWLAVPFGTLSLMAFMGLMLFGVALLHSFAG</sequence>
<accession>A0A518H261</accession>
<gene>
    <name evidence="2" type="ORF">ElP_28290</name>
</gene>
<dbReference type="KEGG" id="tpla:ElP_28290"/>
<dbReference type="EMBL" id="CP036426">
    <property type="protein sequence ID" value="QDV34932.1"/>
    <property type="molecule type" value="Genomic_DNA"/>
</dbReference>